<dbReference type="PANTHER" id="PTHR37540:SF5">
    <property type="entry name" value="TRANSCRIPTION FACTOR DOMAIN-CONTAINING PROTEIN"/>
    <property type="match status" value="1"/>
</dbReference>
<evidence type="ECO:0000256" key="1">
    <source>
        <dbReference type="SAM" id="MobiDB-lite"/>
    </source>
</evidence>
<proteinExistence type="predicted"/>
<feature type="region of interest" description="Disordered" evidence="1">
    <location>
        <begin position="1"/>
        <end position="28"/>
    </location>
</feature>
<gene>
    <name evidence="2" type="ORF">PVAR5_1475</name>
</gene>
<dbReference type="HOGENOM" id="CLU_015771_1_0_1"/>
<name>V5F9N2_BYSSN</name>
<feature type="region of interest" description="Disordered" evidence="1">
    <location>
        <begin position="41"/>
        <end position="70"/>
    </location>
</feature>
<dbReference type="EMBL" id="BAUL01000041">
    <property type="protein sequence ID" value="GAD92879.1"/>
    <property type="molecule type" value="Genomic_DNA"/>
</dbReference>
<dbReference type="AlphaFoldDB" id="V5F9N2"/>
<keyword evidence="3" id="KW-1185">Reference proteome</keyword>
<comment type="caution">
    <text evidence="2">The sequence shown here is derived from an EMBL/GenBank/DDBJ whole genome shotgun (WGS) entry which is preliminary data.</text>
</comment>
<dbReference type="InParanoid" id="V5F9N2"/>
<sequence length="584" mass="64437">MPRLHENTAQTPESFHFVNGNPSSETERSLTRLLVRSHVGKWTWQQQLKTRPNDNEGPGPSKRAPDEKPIIKRKISIKGKTESNAEVLDNALFVSSSKDSSPGRREPTTTSNFNSKDDKKRIVSGTQSESLDGKSLSSSYPILRNISIGNLNPSEAHLSSIPPAVINICNEYSLSVLWPALTPRSPHEDTSTAVSAWFPLSLWDEAMFTAFLYGSLSHKRAHLLAFKDKSDSTNIVEKRYLDLCEIMTIRLLNQAIQDPTRATSDAVIMSVLCLAANKSDESVWYNEAKPPFQAPLRSLQWLDVYGSLSSHPLHAKGLAQLVAMRGGLQNIKLPGLAATISFSGLITASRTLSRPPFPYVPLKECVGTPTLLRKLGSCKSEAHDSLSALYSLGCTSEMVEVLHAMKLYTVILDSHHAGRIGQYDMCEICDQRNLIQHSILSLPTADELGMDFQQSHPVYEACRLVAAILGVAIVFPLPPQTAPLQPLVRRLVEELGKCDFHSIWNGPDTVGALIWILVIGGIASTGLPERDCFVSDIARLTPHVDISNWASLKDKIPTYLPWLDIACDAAGQNLWRDVGYLLMM</sequence>
<dbReference type="eggNOG" id="ENOG502SP01">
    <property type="taxonomic scope" value="Eukaryota"/>
</dbReference>
<reference evidence="3" key="1">
    <citation type="journal article" date="2014" name="Genome Announc.">
        <title>Draft genome sequence of the formaldehyde-resistant fungus Byssochlamys spectabilis No. 5 (anamorph Paecilomyces variotii No. 5) (NBRC109023).</title>
        <authorList>
            <person name="Oka T."/>
            <person name="Ekino K."/>
            <person name="Fukuda K."/>
            <person name="Nomura Y."/>
        </authorList>
    </citation>
    <scope>NUCLEOTIDE SEQUENCE [LARGE SCALE GENOMIC DNA]</scope>
    <source>
        <strain evidence="3">No. 5 / NBRC 109023</strain>
    </source>
</reference>
<organism evidence="2 3">
    <name type="scientific">Byssochlamys spectabilis (strain No. 5 / NBRC 109023)</name>
    <name type="common">Paecilomyces variotii</name>
    <dbReference type="NCBI Taxonomy" id="1356009"/>
    <lineage>
        <taxon>Eukaryota</taxon>
        <taxon>Fungi</taxon>
        <taxon>Dikarya</taxon>
        <taxon>Ascomycota</taxon>
        <taxon>Pezizomycotina</taxon>
        <taxon>Eurotiomycetes</taxon>
        <taxon>Eurotiomycetidae</taxon>
        <taxon>Eurotiales</taxon>
        <taxon>Thermoascaceae</taxon>
        <taxon>Paecilomyces</taxon>
    </lineage>
</organism>
<evidence type="ECO:0000313" key="3">
    <source>
        <dbReference type="Proteomes" id="UP000018001"/>
    </source>
</evidence>
<protein>
    <submittedName>
        <fullName evidence="2">Uncharacterized protein</fullName>
    </submittedName>
</protein>
<feature type="region of interest" description="Disordered" evidence="1">
    <location>
        <begin position="95"/>
        <end position="135"/>
    </location>
</feature>
<dbReference type="Proteomes" id="UP000018001">
    <property type="component" value="Unassembled WGS sequence"/>
</dbReference>
<dbReference type="PANTHER" id="PTHR37540">
    <property type="entry name" value="TRANSCRIPTION FACTOR (ACR-2), PUTATIVE-RELATED-RELATED"/>
    <property type="match status" value="1"/>
</dbReference>
<dbReference type="OrthoDB" id="3469466at2759"/>
<accession>V5F9N2</accession>
<evidence type="ECO:0000313" key="2">
    <source>
        <dbReference type="EMBL" id="GAD92879.1"/>
    </source>
</evidence>